<keyword evidence="2 5" id="KW-0812">Transmembrane</keyword>
<evidence type="ECO:0000256" key="2">
    <source>
        <dbReference type="ARBA" id="ARBA00022692"/>
    </source>
</evidence>
<accession>A0A4U9D6N1</accession>
<feature type="transmembrane region" description="Helical" evidence="5">
    <location>
        <begin position="31"/>
        <end position="51"/>
    </location>
</feature>
<dbReference type="Pfam" id="PF00083">
    <property type="entry name" value="Sugar_tr"/>
    <property type="match status" value="1"/>
</dbReference>
<dbReference type="InterPro" id="IPR036259">
    <property type="entry name" value="MFS_trans_sf"/>
</dbReference>
<protein>
    <submittedName>
        <fullName evidence="6">Arabinose transporter</fullName>
    </submittedName>
</protein>
<comment type="subcellular location">
    <subcellularLocation>
        <location evidence="1">Membrane</location>
    </subcellularLocation>
</comment>
<gene>
    <name evidence="6" type="primary">araE_2</name>
    <name evidence="6" type="ORF">NCTC9185_03391</name>
</gene>
<evidence type="ECO:0000313" key="7">
    <source>
        <dbReference type="Proteomes" id="UP000339249"/>
    </source>
</evidence>
<dbReference type="Gene3D" id="1.20.1250.20">
    <property type="entry name" value="MFS general substrate transporter like domains"/>
    <property type="match status" value="1"/>
</dbReference>
<organism evidence="6 7">
    <name type="scientific">Raoultella terrigena</name>
    <name type="common">Klebsiella terrigena</name>
    <dbReference type="NCBI Taxonomy" id="577"/>
    <lineage>
        <taxon>Bacteria</taxon>
        <taxon>Pseudomonadati</taxon>
        <taxon>Pseudomonadota</taxon>
        <taxon>Gammaproteobacteria</taxon>
        <taxon>Enterobacterales</taxon>
        <taxon>Enterobacteriaceae</taxon>
        <taxon>Klebsiella/Raoultella group</taxon>
        <taxon>Raoultella</taxon>
    </lineage>
</organism>
<proteinExistence type="predicted"/>
<dbReference type="InterPro" id="IPR005828">
    <property type="entry name" value="MFS_sugar_transport-like"/>
</dbReference>
<evidence type="ECO:0000256" key="4">
    <source>
        <dbReference type="ARBA" id="ARBA00023136"/>
    </source>
</evidence>
<evidence type="ECO:0000256" key="5">
    <source>
        <dbReference type="SAM" id="Phobius"/>
    </source>
</evidence>
<evidence type="ECO:0000256" key="3">
    <source>
        <dbReference type="ARBA" id="ARBA00022989"/>
    </source>
</evidence>
<name>A0A4U9D6N1_RAOTE</name>
<dbReference type="GO" id="GO:0016020">
    <property type="term" value="C:membrane"/>
    <property type="evidence" value="ECO:0007669"/>
    <property type="project" value="UniProtKB-SubCell"/>
</dbReference>
<sequence length="86" mass="9494">MALGTLVLGYCLMQFDNGTASSGLSWLSVGMTMMCIAGYAMSAAPVVWILCSEIQPLKCRGLRHHLLHHHQLGVEYDYRRDLPDAA</sequence>
<keyword evidence="3 5" id="KW-1133">Transmembrane helix</keyword>
<dbReference type="Proteomes" id="UP000339249">
    <property type="component" value="Unassembled WGS sequence"/>
</dbReference>
<dbReference type="EMBL" id="CABDVU010000001">
    <property type="protein sequence ID" value="VTN11435.1"/>
    <property type="molecule type" value="Genomic_DNA"/>
</dbReference>
<evidence type="ECO:0000256" key="1">
    <source>
        <dbReference type="ARBA" id="ARBA00004370"/>
    </source>
</evidence>
<evidence type="ECO:0000313" key="6">
    <source>
        <dbReference type="EMBL" id="VTN11435.1"/>
    </source>
</evidence>
<dbReference type="AlphaFoldDB" id="A0A4U9D6N1"/>
<keyword evidence="4 5" id="KW-0472">Membrane</keyword>
<dbReference type="GO" id="GO:0022857">
    <property type="term" value="F:transmembrane transporter activity"/>
    <property type="evidence" value="ECO:0007669"/>
    <property type="project" value="InterPro"/>
</dbReference>
<reference evidence="6 7" key="1">
    <citation type="submission" date="2019-04" db="EMBL/GenBank/DDBJ databases">
        <authorList>
            <consortium name="Pathogen Informatics"/>
        </authorList>
    </citation>
    <scope>NUCLEOTIDE SEQUENCE [LARGE SCALE GENOMIC DNA]</scope>
    <source>
        <strain evidence="6 7">NCTC9185</strain>
    </source>
</reference>